<dbReference type="CDD" id="cd17332">
    <property type="entry name" value="MFS_MelB_like"/>
    <property type="match status" value="1"/>
</dbReference>
<dbReference type="Gene3D" id="1.20.1250.20">
    <property type="entry name" value="MFS general substrate transporter like domains"/>
    <property type="match status" value="2"/>
</dbReference>
<dbReference type="GO" id="GO:0005886">
    <property type="term" value="C:plasma membrane"/>
    <property type="evidence" value="ECO:0007669"/>
    <property type="project" value="UniProtKB-SubCell"/>
</dbReference>
<dbReference type="PROSITE" id="PS00872">
    <property type="entry name" value="NA_GALACTOSIDE_SYMP"/>
    <property type="match status" value="1"/>
</dbReference>
<feature type="transmembrane region" description="Helical" evidence="8">
    <location>
        <begin position="497"/>
        <end position="520"/>
    </location>
</feature>
<evidence type="ECO:0000313" key="9">
    <source>
        <dbReference type="EMBL" id="PWR18562.1"/>
    </source>
</evidence>
<evidence type="ECO:0000256" key="1">
    <source>
        <dbReference type="ARBA" id="ARBA00004651"/>
    </source>
</evidence>
<keyword evidence="10" id="KW-1185">Reference proteome</keyword>
<evidence type="ECO:0000256" key="7">
    <source>
        <dbReference type="ARBA" id="ARBA00023136"/>
    </source>
</evidence>
<evidence type="ECO:0000256" key="5">
    <source>
        <dbReference type="ARBA" id="ARBA00022692"/>
    </source>
</evidence>
<dbReference type="InterPro" id="IPR039672">
    <property type="entry name" value="MFS_2"/>
</dbReference>
<reference evidence="9 10" key="1">
    <citation type="submission" date="2018-05" db="EMBL/GenBank/DDBJ databases">
        <title>Zavarzinia sp. HR-AS.</title>
        <authorList>
            <person name="Lee Y."/>
            <person name="Jeon C.O."/>
        </authorList>
    </citation>
    <scope>NUCLEOTIDE SEQUENCE [LARGE SCALE GENOMIC DNA]</scope>
    <source>
        <strain evidence="9 10">HR-AS</strain>
    </source>
</reference>
<keyword evidence="6 8" id="KW-1133">Transmembrane helix</keyword>
<dbReference type="InterPro" id="IPR018043">
    <property type="entry name" value="Na/Gal_symport_CS"/>
</dbReference>
<dbReference type="PANTHER" id="PTHR11328:SF24">
    <property type="entry name" value="MAJOR FACILITATOR SUPERFAMILY (MFS) PROFILE DOMAIN-CONTAINING PROTEIN"/>
    <property type="match status" value="1"/>
</dbReference>
<keyword evidence="4" id="KW-1003">Cell membrane</keyword>
<dbReference type="GO" id="GO:0008643">
    <property type="term" value="P:carbohydrate transport"/>
    <property type="evidence" value="ECO:0007669"/>
    <property type="project" value="InterPro"/>
</dbReference>
<feature type="transmembrane region" description="Helical" evidence="8">
    <location>
        <begin position="276"/>
        <end position="293"/>
    </location>
</feature>
<evidence type="ECO:0000256" key="3">
    <source>
        <dbReference type="ARBA" id="ARBA00022448"/>
    </source>
</evidence>
<dbReference type="Proteomes" id="UP000245461">
    <property type="component" value="Unassembled WGS sequence"/>
</dbReference>
<comment type="similarity">
    <text evidence="2">Belongs to the sodium:galactoside symporter (TC 2.A.2) family.</text>
</comment>
<evidence type="ECO:0000256" key="2">
    <source>
        <dbReference type="ARBA" id="ARBA00009617"/>
    </source>
</evidence>
<feature type="transmembrane region" description="Helical" evidence="8">
    <location>
        <begin position="388"/>
        <end position="405"/>
    </location>
</feature>
<evidence type="ECO:0000256" key="4">
    <source>
        <dbReference type="ARBA" id="ARBA00022475"/>
    </source>
</evidence>
<feature type="transmembrane region" description="Helical" evidence="8">
    <location>
        <begin position="411"/>
        <end position="430"/>
    </location>
</feature>
<keyword evidence="3" id="KW-0813">Transport</keyword>
<dbReference type="AlphaFoldDB" id="A0A317DVY5"/>
<feature type="transmembrane region" description="Helical" evidence="8">
    <location>
        <begin position="201"/>
        <end position="224"/>
    </location>
</feature>
<organism evidence="9 10">
    <name type="scientific">Zavarzinia aquatilis</name>
    <dbReference type="NCBI Taxonomy" id="2211142"/>
    <lineage>
        <taxon>Bacteria</taxon>
        <taxon>Pseudomonadati</taxon>
        <taxon>Pseudomonadota</taxon>
        <taxon>Alphaproteobacteria</taxon>
        <taxon>Rhodospirillales</taxon>
        <taxon>Zavarziniaceae</taxon>
        <taxon>Zavarzinia</taxon>
    </lineage>
</organism>
<feature type="transmembrane region" description="Helical" evidence="8">
    <location>
        <begin position="451"/>
        <end position="477"/>
    </location>
</feature>
<dbReference type="SUPFAM" id="SSF103473">
    <property type="entry name" value="MFS general substrate transporter"/>
    <property type="match status" value="1"/>
</dbReference>
<feature type="transmembrane region" description="Helical" evidence="8">
    <location>
        <begin position="359"/>
        <end position="376"/>
    </location>
</feature>
<feature type="transmembrane region" description="Helical" evidence="8">
    <location>
        <begin position="106"/>
        <end position="131"/>
    </location>
</feature>
<keyword evidence="5 8" id="KW-0812">Transmembrane</keyword>
<comment type="caution">
    <text evidence="9">The sequence shown here is derived from an EMBL/GenBank/DDBJ whole genome shotgun (WGS) entry which is preliminary data.</text>
</comment>
<feature type="transmembrane region" description="Helical" evidence="8">
    <location>
        <begin position="245"/>
        <end position="264"/>
    </location>
</feature>
<evidence type="ECO:0000256" key="8">
    <source>
        <dbReference type="SAM" id="Phobius"/>
    </source>
</evidence>
<proteinExistence type="inferred from homology"/>
<dbReference type="InterPro" id="IPR036259">
    <property type="entry name" value="MFS_trans_sf"/>
</dbReference>
<gene>
    <name evidence="9" type="ORF">DKG74_18205</name>
</gene>
<protein>
    <submittedName>
        <fullName evidence="9">MFS transporter</fullName>
    </submittedName>
</protein>
<evidence type="ECO:0000256" key="6">
    <source>
        <dbReference type="ARBA" id="ARBA00022989"/>
    </source>
</evidence>
<dbReference type="OrthoDB" id="181905at2"/>
<evidence type="ECO:0000313" key="10">
    <source>
        <dbReference type="Proteomes" id="UP000245461"/>
    </source>
</evidence>
<dbReference type="Pfam" id="PF13347">
    <property type="entry name" value="MFS_2"/>
    <property type="match status" value="1"/>
</dbReference>
<dbReference type="EMBL" id="QGLE01000013">
    <property type="protein sequence ID" value="PWR18562.1"/>
    <property type="molecule type" value="Genomic_DNA"/>
</dbReference>
<dbReference type="GO" id="GO:0006814">
    <property type="term" value="P:sodium ion transport"/>
    <property type="evidence" value="ECO:0007669"/>
    <property type="project" value="InterPro"/>
</dbReference>
<sequence>MVRAFQRGAGPDQAARLRRAVQEIVELLPVLLRGRLRHRLDRRDADRAASGLTGFRPQSGSRLCPTFIWACLKRGEATERVQRSRQQGRQNSVVNSSTSRLPALQVWLYGLPALALTAVGVPLLLYLVPFYTVEKGIPAGEVGAILFAVRLADAIFDPTFGAISDRVRTRWGRRRPWLLIGTVLLTIAIWHAFMPPETVDWVYFLVWMTILYASWTMVIVPYVAWGAELTGNFDERTRIAGIREIFLLVGTVLAAGVPTILKAFGGGGQTATMEAIGLFVIIVLPLSLALIFWKVPEPQVIATGHGHGWRASVDAIRKNGPFLRLITAFMLNATAQAIVATLFFFYVGFVLGDPGHGPMLLLTYFVAGIVAVPLWMRLAERFGKHRTWAYSMISSAAIFLITPFLGPGDFWIFFVISIFTGMSLGCDQILASSMQADVVDIDSIRSGQQRAGLYFAIWNMVTKMAGGVAAGVTLPLLGVFGFDAKATADNPNPPQALLALVVLFAVVPPALRFLSVKIIWNYPITRERHAKLRAMMERKLARRLAASGGE</sequence>
<feature type="transmembrane region" description="Helical" evidence="8">
    <location>
        <begin position="325"/>
        <end position="347"/>
    </location>
</feature>
<dbReference type="GO" id="GO:0015293">
    <property type="term" value="F:symporter activity"/>
    <property type="evidence" value="ECO:0007669"/>
    <property type="project" value="InterPro"/>
</dbReference>
<dbReference type="PANTHER" id="PTHR11328">
    <property type="entry name" value="MAJOR FACILITATOR SUPERFAMILY DOMAIN-CONTAINING PROTEIN"/>
    <property type="match status" value="1"/>
</dbReference>
<keyword evidence="7 8" id="KW-0472">Membrane</keyword>
<comment type="subcellular location">
    <subcellularLocation>
        <location evidence="1">Cell membrane</location>
        <topology evidence="1">Multi-pass membrane protein</topology>
    </subcellularLocation>
</comment>
<feature type="transmembrane region" description="Helical" evidence="8">
    <location>
        <begin position="177"/>
        <end position="195"/>
    </location>
</feature>
<accession>A0A317DVY5</accession>
<name>A0A317DVY5_9PROT</name>